<feature type="domain" description="NuBaID C-terminal" evidence="8">
    <location>
        <begin position="344"/>
        <end position="401"/>
    </location>
</feature>
<feature type="domain" description="C3HC-type" evidence="7">
    <location>
        <begin position="107"/>
        <end position="216"/>
    </location>
</feature>
<name>A0A9P7BAA1_RHOMI</name>
<sequence length="491" mass="51508">MSDAALPAADAGQSAAVPPVSKRKWLDSIASLDAATRADPLTLGGGAKKRRTRQACTFELACQCEVAHPSICRTPHNTSTPALEAILARTARPSRPSEALPPATYQPTSLPALLERIATYRLTTFSPSKPPSLSALSCALHGWIHTPSTRERVQCVTCGHGVVLLPPTVGDSAWSSPAGQRLRQEYERQVSGQGQAHAEACPWKLRPCARSLYRLPGGGLGVSSGGRRRLLEELGREAAALDQNGLGQVALTLPEPAREVLESDERRARLVKAVALVADPAPGDESPSISTTDSPSATSILLGIFGWNLLAPPAGRPSSSSTSPSLARSNSASSISSLTETGGSPILACKYCTRHVLASSYLSSSGSSTGGGASGKRFDPVQQHQAFCPFVSSASAADMQTPGDAAAKSSGTRPDDDNNTTPSRKPGWLVRLEAVLPRQSAPLTESREGASHSKTTSHGNTHDLLSYVRKLLGPKTAPHSRLHHVPTPKVA</sequence>
<evidence type="ECO:0000256" key="6">
    <source>
        <dbReference type="SAM" id="MobiDB-lite"/>
    </source>
</evidence>
<dbReference type="PANTHER" id="PTHR15835">
    <property type="entry name" value="NUCLEAR-INTERACTING PARTNER OF ALK"/>
    <property type="match status" value="1"/>
</dbReference>
<keyword evidence="10" id="KW-1185">Reference proteome</keyword>
<dbReference type="InterPro" id="IPR013909">
    <property type="entry name" value="NuBaID_C"/>
</dbReference>
<evidence type="ECO:0000256" key="5">
    <source>
        <dbReference type="ARBA" id="ARBA00023242"/>
    </source>
</evidence>
<proteinExistence type="predicted"/>
<comment type="caution">
    <text evidence="9">The sequence shown here is derived from an EMBL/GenBank/DDBJ whole genome shotgun (WGS) entry which is preliminary data.</text>
</comment>
<comment type="subcellular location">
    <subcellularLocation>
        <location evidence="1">Nucleus</location>
    </subcellularLocation>
</comment>
<feature type="region of interest" description="Disordered" evidence="6">
    <location>
        <begin position="398"/>
        <end position="462"/>
    </location>
</feature>
<dbReference type="Pfam" id="PF07967">
    <property type="entry name" value="zf-C3HC"/>
    <property type="match status" value="1"/>
</dbReference>
<dbReference type="EMBL" id="PUHQ01000003">
    <property type="protein sequence ID" value="KAG0666866.1"/>
    <property type="molecule type" value="Genomic_DNA"/>
</dbReference>
<evidence type="ECO:0000313" key="10">
    <source>
        <dbReference type="Proteomes" id="UP000777482"/>
    </source>
</evidence>
<evidence type="ECO:0000313" key="9">
    <source>
        <dbReference type="EMBL" id="KAG0666866.1"/>
    </source>
</evidence>
<gene>
    <name evidence="9" type="ORF">C6P46_003576</name>
</gene>
<dbReference type="Proteomes" id="UP000777482">
    <property type="component" value="Unassembled WGS sequence"/>
</dbReference>
<evidence type="ECO:0000256" key="2">
    <source>
        <dbReference type="ARBA" id="ARBA00022723"/>
    </source>
</evidence>
<keyword evidence="5" id="KW-0539">Nucleus</keyword>
<organism evidence="9 10">
    <name type="scientific">Rhodotorula mucilaginosa</name>
    <name type="common">Yeast</name>
    <name type="synonym">Rhodotorula rubra</name>
    <dbReference type="NCBI Taxonomy" id="5537"/>
    <lineage>
        <taxon>Eukaryota</taxon>
        <taxon>Fungi</taxon>
        <taxon>Dikarya</taxon>
        <taxon>Basidiomycota</taxon>
        <taxon>Pucciniomycotina</taxon>
        <taxon>Microbotryomycetes</taxon>
        <taxon>Sporidiobolales</taxon>
        <taxon>Sporidiobolaceae</taxon>
        <taxon>Rhodotorula</taxon>
    </lineage>
</organism>
<reference evidence="9 10" key="1">
    <citation type="submission" date="2020-11" db="EMBL/GenBank/DDBJ databases">
        <title>Kefir isolates.</title>
        <authorList>
            <person name="Marcisauskas S."/>
            <person name="Kim Y."/>
            <person name="Blasche S."/>
        </authorList>
    </citation>
    <scope>NUCLEOTIDE SEQUENCE [LARGE SCALE GENOMIC DNA]</scope>
    <source>
        <strain evidence="9 10">KR</strain>
    </source>
</reference>
<keyword evidence="4" id="KW-0862">Zinc</keyword>
<dbReference type="PANTHER" id="PTHR15835:SF6">
    <property type="entry name" value="ZINC FINGER C3HC-TYPE PROTEIN 1"/>
    <property type="match status" value="1"/>
</dbReference>
<evidence type="ECO:0000256" key="4">
    <source>
        <dbReference type="ARBA" id="ARBA00022833"/>
    </source>
</evidence>
<evidence type="ECO:0000256" key="1">
    <source>
        <dbReference type="ARBA" id="ARBA00004123"/>
    </source>
</evidence>
<dbReference type="GO" id="GO:0005634">
    <property type="term" value="C:nucleus"/>
    <property type="evidence" value="ECO:0007669"/>
    <property type="project" value="UniProtKB-SubCell"/>
</dbReference>
<keyword evidence="3" id="KW-0863">Zinc-finger</keyword>
<evidence type="ECO:0000256" key="3">
    <source>
        <dbReference type="ARBA" id="ARBA00022771"/>
    </source>
</evidence>
<keyword evidence="2" id="KW-0479">Metal-binding</keyword>
<dbReference type="InterPro" id="IPR012935">
    <property type="entry name" value="NuBaID_N"/>
</dbReference>
<evidence type="ECO:0000259" key="7">
    <source>
        <dbReference type="Pfam" id="PF07967"/>
    </source>
</evidence>
<dbReference type="GO" id="GO:0008270">
    <property type="term" value="F:zinc ion binding"/>
    <property type="evidence" value="ECO:0007669"/>
    <property type="project" value="UniProtKB-KW"/>
</dbReference>
<evidence type="ECO:0000259" key="8">
    <source>
        <dbReference type="Pfam" id="PF08600"/>
    </source>
</evidence>
<accession>A0A9P7BAA1</accession>
<dbReference type="AlphaFoldDB" id="A0A9P7BAA1"/>
<dbReference type="Pfam" id="PF08600">
    <property type="entry name" value="NuBaID_C"/>
    <property type="match status" value="1"/>
</dbReference>
<protein>
    <submittedName>
        <fullName evidence="9">Uncharacterized protein</fullName>
    </submittedName>
</protein>
<dbReference type="OrthoDB" id="2592092at2759"/>